<dbReference type="RefSeq" id="WP_149093043.1">
    <property type="nucleotide sequence ID" value="NZ_VKKY01000003.1"/>
</dbReference>
<dbReference type="EMBL" id="VKKY01000003">
    <property type="protein sequence ID" value="KAA3437103.1"/>
    <property type="molecule type" value="Genomic_DNA"/>
</dbReference>
<name>A0A5B6TDC1_9BACT</name>
<evidence type="ECO:0000313" key="1">
    <source>
        <dbReference type="EMBL" id="KAA3437103.1"/>
    </source>
</evidence>
<dbReference type="AlphaFoldDB" id="A0A5B6TDC1"/>
<accession>A0A5B6TDC1</accession>
<proteinExistence type="predicted"/>
<protein>
    <submittedName>
        <fullName evidence="1">Uncharacterized protein</fullName>
    </submittedName>
</protein>
<reference evidence="1 2" key="1">
    <citation type="submission" date="2019-07" db="EMBL/GenBank/DDBJ databases">
        <title>Rufibacter sp. nov., isolated from lake sediment.</title>
        <authorList>
            <person name="Qu J.-H."/>
        </authorList>
    </citation>
    <scope>NUCLEOTIDE SEQUENCE [LARGE SCALE GENOMIC DNA]</scope>
    <source>
        <strain evidence="1 2">NBS58-1</strain>
    </source>
</reference>
<keyword evidence="2" id="KW-1185">Reference proteome</keyword>
<gene>
    <name evidence="1" type="ORF">FOA19_22315</name>
</gene>
<dbReference type="OrthoDB" id="896180at2"/>
<sequence length="187" mass="20958">MLIYLQDLDKEEELAVDLTVESTVPCQDLFVLFYTRHQASGLVPTPHQEYQWQKVSHLTVGSLSHGGQRYTLTLGFYLRDGRLVPFVLDQACADQGRYGNRFGTAQEYYDHCHGGQVLFHYPEVPSLLHAGEKPLSFAQVVAEALQRESEGNKAYALGSTKGFAAENLISEQEFQAFMNSQVGVPKE</sequence>
<comment type="caution">
    <text evidence="1">The sequence shown here is derived from an EMBL/GenBank/DDBJ whole genome shotgun (WGS) entry which is preliminary data.</text>
</comment>
<evidence type="ECO:0000313" key="2">
    <source>
        <dbReference type="Proteomes" id="UP000324133"/>
    </source>
</evidence>
<dbReference type="Proteomes" id="UP000324133">
    <property type="component" value="Unassembled WGS sequence"/>
</dbReference>
<organism evidence="1 2">
    <name type="scientific">Rufibacter hautae</name>
    <dbReference type="NCBI Taxonomy" id="2595005"/>
    <lineage>
        <taxon>Bacteria</taxon>
        <taxon>Pseudomonadati</taxon>
        <taxon>Bacteroidota</taxon>
        <taxon>Cytophagia</taxon>
        <taxon>Cytophagales</taxon>
        <taxon>Hymenobacteraceae</taxon>
        <taxon>Rufibacter</taxon>
    </lineage>
</organism>